<organism evidence="2 3">
    <name type="scientific">Astathelohania contejeani</name>
    <dbReference type="NCBI Taxonomy" id="164912"/>
    <lineage>
        <taxon>Eukaryota</taxon>
        <taxon>Fungi</taxon>
        <taxon>Fungi incertae sedis</taxon>
        <taxon>Microsporidia</taxon>
        <taxon>Astathelohaniidae</taxon>
        <taxon>Astathelohania</taxon>
    </lineage>
</organism>
<keyword evidence="1" id="KW-1133">Transmembrane helix</keyword>
<proteinExistence type="predicted"/>
<sequence>MITKSIIVKIGSIIVSLLGTLIILLGTNTIKLHGIISHNETVYQPSTVQATYHYSTEGIHLNEKINITPLNELSTQTPVKIAFPSTDEIMTSFTTNNKIPTINNNINFLSTLESDIPASTKTSTMTTNEPNIISSTTESHISIPASTKTSTMTTNEPNIISSTTESHISIPENIRSSDEILYKSIDINFPTINTDFIKNSNLRIAVYNIKNLFNDDIVNQNKIKTCLFDSRSEYKNMLQKDKIFTPRPMVINTEMKQDIKNSYYWCNNALNIITDSNSQIENIMEFSDNTFQHLIHLFKTGNDIFYNIQIILQNNNMHVKSFKYVDHYNKQINEQIGIIFGKLMNTKEIIKANEYIIKKLNKYLNKNFNSESDKNQNTKGLMTIINHIKISFDKSSEIFYDFNDIYKELIKTVHFTNSFFNIIAVYKNDICKETSCNEMFFNSTPFIEQLSVVNEHINVVSNEISLKRLNVEEGCAIQSKTCNTSGKHYNSALDFFENYGFEAKNKYIEICDVISKLPKYENTDSGEYNLNYFIFGEKLMCQYLKITKNSETPVEFTIIKELSFDFSDVLRENKNFNIKTFLENFLKYSKHNVLH</sequence>
<evidence type="ECO:0000313" key="3">
    <source>
        <dbReference type="Proteomes" id="UP001516464"/>
    </source>
</evidence>
<evidence type="ECO:0000313" key="2">
    <source>
        <dbReference type="EMBL" id="KAF7684623.1"/>
    </source>
</evidence>
<reference evidence="2 3" key="1">
    <citation type="submission" date="2019-01" db="EMBL/GenBank/DDBJ databases">
        <title>Genomes sequencing and comparative genomics of infectious freshwater microsporidia, Cucumispora dikerogammari and Thelohania contejeani.</title>
        <authorList>
            <person name="Cormier A."/>
            <person name="Giraud I."/>
            <person name="Wattier R."/>
            <person name="Teixeira M."/>
            <person name="Grandjean F."/>
            <person name="Rigaud T."/>
            <person name="Cordaux R."/>
        </authorList>
    </citation>
    <scope>NUCLEOTIDE SEQUENCE [LARGE SCALE GENOMIC DNA]</scope>
    <source>
        <strain evidence="2">T1</strain>
        <tissue evidence="2">Spores</tissue>
    </source>
</reference>
<evidence type="ECO:0000256" key="1">
    <source>
        <dbReference type="SAM" id="Phobius"/>
    </source>
</evidence>
<feature type="transmembrane region" description="Helical" evidence="1">
    <location>
        <begin position="7"/>
        <end position="26"/>
    </location>
</feature>
<keyword evidence="1" id="KW-0812">Transmembrane</keyword>
<comment type="caution">
    <text evidence="2">The sequence shown here is derived from an EMBL/GenBank/DDBJ whole genome shotgun (WGS) entry which is preliminary data.</text>
</comment>
<gene>
    <name evidence="2" type="ORF">TCON_0166</name>
</gene>
<accession>A0ABQ7I2I5</accession>
<keyword evidence="3" id="KW-1185">Reference proteome</keyword>
<dbReference type="Proteomes" id="UP001516464">
    <property type="component" value="Unassembled WGS sequence"/>
</dbReference>
<protein>
    <submittedName>
        <fullName evidence="2">Uncharacterized protein</fullName>
    </submittedName>
</protein>
<name>A0ABQ7I2I5_9MICR</name>
<dbReference type="EMBL" id="SBIQ01000006">
    <property type="protein sequence ID" value="KAF7684623.1"/>
    <property type="molecule type" value="Genomic_DNA"/>
</dbReference>
<keyword evidence="1" id="KW-0472">Membrane</keyword>